<name>A0A9W4WYS6_9GLOM</name>
<dbReference type="OrthoDB" id="2422711at2759"/>
<evidence type="ECO:0000313" key="2">
    <source>
        <dbReference type="EMBL" id="CAI2182378.1"/>
    </source>
</evidence>
<keyword evidence="1" id="KW-0812">Transmembrane</keyword>
<keyword evidence="1" id="KW-1133">Transmembrane helix</keyword>
<evidence type="ECO:0000313" key="3">
    <source>
        <dbReference type="Proteomes" id="UP001153678"/>
    </source>
</evidence>
<reference evidence="2" key="1">
    <citation type="submission" date="2022-08" db="EMBL/GenBank/DDBJ databases">
        <authorList>
            <person name="Kallberg Y."/>
            <person name="Tangrot J."/>
            <person name="Rosling A."/>
        </authorList>
    </citation>
    <scope>NUCLEOTIDE SEQUENCE</scope>
    <source>
        <strain evidence="2">Wild A</strain>
    </source>
</reference>
<organism evidence="2 3">
    <name type="scientific">Funneliformis geosporum</name>
    <dbReference type="NCBI Taxonomy" id="1117311"/>
    <lineage>
        <taxon>Eukaryota</taxon>
        <taxon>Fungi</taxon>
        <taxon>Fungi incertae sedis</taxon>
        <taxon>Mucoromycota</taxon>
        <taxon>Glomeromycotina</taxon>
        <taxon>Glomeromycetes</taxon>
        <taxon>Glomerales</taxon>
        <taxon>Glomeraceae</taxon>
        <taxon>Funneliformis</taxon>
    </lineage>
</organism>
<feature type="non-terminal residue" evidence="2">
    <location>
        <position position="153"/>
    </location>
</feature>
<dbReference type="Proteomes" id="UP001153678">
    <property type="component" value="Unassembled WGS sequence"/>
</dbReference>
<keyword evidence="1" id="KW-0472">Membrane</keyword>
<gene>
    <name evidence="2" type="ORF">FWILDA_LOCUS10551</name>
</gene>
<protein>
    <submittedName>
        <fullName evidence="2">2643_t:CDS:1</fullName>
    </submittedName>
</protein>
<proteinExistence type="predicted"/>
<accession>A0A9W4WYS6</accession>
<keyword evidence="3" id="KW-1185">Reference proteome</keyword>
<comment type="caution">
    <text evidence="2">The sequence shown here is derived from an EMBL/GenBank/DDBJ whole genome shotgun (WGS) entry which is preliminary data.</text>
</comment>
<sequence length="153" mass="17275">MTGKSNFIANAVGLVNSRNQNMNIYIHIVAFYPKDSVKDSNLEKFKKGDIIKVQGRFSIIETEVNESKVKLIKVVASDICILNLDEEDLPRSSLSVILIGTVSGNPEIGTDKVTLDLNAREYIDNQIIVFFCLTYIIFPKIAICYQLQQKFRV</sequence>
<dbReference type="EMBL" id="CAMKVN010002733">
    <property type="protein sequence ID" value="CAI2182378.1"/>
    <property type="molecule type" value="Genomic_DNA"/>
</dbReference>
<evidence type="ECO:0000256" key="1">
    <source>
        <dbReference type="SAM" id="Phobius"/>
    </source>
</evidence>
<feature type="transmembrane region" description="Helical" evidence="1">
    <location>
        <begin position="127"/>
        <end position="147"/>
    </location>
</feature>
<dbReference type="AlphaFoldDB" id="A0A9W4WYS6"/>